<dbReference type="InterPro" id="IPR024607">
    <property type="entry name" value="Sulfatase_CS"/>
</dbReference>
<dbReference type="PROSITE" id="PS00523">
    <property type="entry name" value="SULFATASE_1"/>
    <property type="match status" value="1"/>
</dbReference>
<dbReference type="Pfam" id="PF00884">
    <property type="entry name" value="Sulfatase"/>
    <property type="match status" value="1"/>
</dbReference>
<feature type="chain" id="PRO_5045521553" evidence="5">
    <location>
        <begin position="26"/>
        <end position="496"/>
    </location>
</feature>
<keyword evidence="8" id="KW-1185">Reference proteome</keyword>
<evidence type="ECO:0000256" key="1">
    <source>
        <dbReference type="ARBA" id="ARBA00008779"/>
    </source>
</evidence>
<evidence type="ECO:0000256" key="3">
    <source>
        <dbReference type="ARBA" id="ARBA00022801"/>
    </source>
</evidence>
<dbReference type="InterPro" id="IPR050738">
    <property type="entry name" value="Sulfatase"/>
</dbReference>
<feature type="signal peptide" evidence="5">
    <location>
        <begin position="1"/>
        <end position="25"/>
    </location>
</feature>
<dbReference type="RefSeq" id="WP_214611561.1">
    <property type="nucleotide sequence ID" value="NZ_JACATN010000003.1"/>
</dbReference>
<dbReference type="CDD" id="cd16143">
    <property type="entry name" value="ARS_like"/>
    <property type="match status" value="1"/>
</dbReference>
<dbReference type="Proteomes" id="UP000740413">
    <property type="component" value="Unassembled WGS sequence"/>
</dbReference>
<proteinExistence type="inferred from homology"/>
<dbReference type="EMBL" id="JACATN010000003">
    <property type="protein sequence ID" value="MBT2161391.1"/>
    <property type="molecule type" value="Genomic_DNA"/>
</dbReference>
<keyword evidence="5" id="KW-0732">Signal</keyword>
<keyword evidence="4" id="KW-0106">Calcium</keyword>
<keyword evidence="3" id="KW-0378">Hydrolase</keyword>
<dbReference type="PANTHER" id="PTHR42693:SF53">
    <property type="entry name" value="ENDO-4-O-SULFATASE"/>
    <property type="match status" value="1"/>
</dbReference>
<comment type="caution">
    <text evidence="7">The sequence shown here is derived from an EMBL/GenBank/DDBJ whole genome shotgun (WGS) entry which is preliminary data.</text>
</comment>
<dbReference type="PANTHER" id="PTHR42693">
    <property type="entry name" value="ARYLSULFATASE FAMILY MEMBER"/>
    <property type="match status" value="1"/>
</dbReference>
<dbReference type="SUPFAM" id="SSF53649">
    <property type="entry name" value="Alkaline phosphatase-like"/>
    <property type="match status" value="1"/>
</dbReference>
<evidence type="ECO:0000259" key="6">
    <source>
        <dbReference type="Pfam" id="PF00884"/>
    </source>
</evidence>
<sequence length="496" mass="55158">MNPSTLINKICFLVLFAGLSSFLNAKEQPNIVILMADDIGVGDIGFYHKERTGKEPLVPTPNIDELIANGMRFSDAHSPASLCAPTRYSMMTGNYPYRNTNSPWGVWSPLTNDGIDDDSTTLSRIAKKAGYNTAFFGKWGLGGVWNGAPENYSKTEGGAQKFDFDYSIELPQGIQNKPYVYYENGAWMKLKSDSKLVHIPFAQTEYDEDNRKRNRDGIGDSNWNPSLAGPILANKAVEYIKKQNHNPFFIYYCSQAVHVPHSPSETLDGVKIKGSTLGNHGDMIAELDAQVGMMIKALKKTGKYENTLFVFTSDNGGLNHNRALTQAGHDSSNGLAGKKASIYEGGHRVPFVAVWPGKIVKNSESQVPIIGQDMFATLSTLLKIPLDDNKILDSANLLPIFQEQSTEPLHKYLMHRSQDVKGPFHAIREGNFKLIMIADSKKNLKGLKAIELYDLKDNVQEKKNKNLINEPGQSERIQRMQKTYLDLLNNGGTTLF</sequence>
<protein>
    <submittedName>
        <fullName evidence="7">Arylsulfatase</fullName>
    </submittedName>
</protein>
<evidence type="ECO:0000313" key="8">
    <source>
        <dbReference type="Proteomes" id="UP000740413"/>
    </source>
</evidence>
<keyword evidence="2" id="KW-0479">Metal-binding</keyword>
<dbReference type="Gene3D" id="3.40.720.10">
    <property type="entry name" value="Alkaline Phosphatase, subunit A"/>
    <property type="match status" value="1"/>
</dbReference>
<dbReference type="InterPro" id="IPR017850">
    <property type="entry name" value="Alkaline_phosphatase_core_sf"/>
</dbReference>
<dbReference type="InterPro" id="IPR000917">
    <property type="entry name" value="Sulfatase_N"/>
</dbReference>
<comment type="similarity">
    <text evidence="1">Belongs to the sulfatase family.</text>
</comment>
<evidence type="ECO:0000256" key="4">
    <source>
        <dbReference type="ARBA" id="ARBA00022837"/>
    </source>
</evidence>
<evidence type="ECO:0000313" key="7">
    <source>
        <dbReference type="EMBL" id="MBT2161391.1"/>
    </source>
</evidence>
<name>A0ABS5WDB0_9FLAO</name>
<evidence type="ECO:0000256" key="5">
    <source>
        <dbReference type="SAM" id="SignalP"/>
    </source>
</evidence>
<dbReference type="Gene3D" id="3.30.1120.10">
    <property type="match status" value="1"/>
</dbReference>
<gene>
    <name evidence="7" type="ORF">HW347_08940</name>
</gene>
<evidence type="ECO:0000256" key="2">
    <source>
        <dbReference type="ARBA" id="ARBA00022723"/>
    </source>
</evidence>
<accession>A0ABS5WDB0</accession>
<organism evidence="7 8">
    <name type="scientific">Zobellia barbeyronii</name>
    <dbReference type="NCBI Taxonomy" id="2748009"/>
    <lineage>
        <taxon>Bacteria</taxon>
        <taxon>Pseudomonadati</taxon>
        <taxon>Bacteroidota</taxon>
        <taxon>Flavobacteriia</taxon>
        <taxon>Flavobacteriales</taxon>
        <taxon>Flavobacteriaceae</taxon>
        <taxon>Zobellia</taxon>
    </lineage>
</organism>
<reference evidence="8" key="1">
    <citation type="submission" date="2023-07" db="EMBL/GenBank/DDBJ databases">
        <title>Zobellia barbeyronii sp. nov., a new marine flavobacterium, isolated from green and red algae.</title>
        <authorList>
            <person name="Nedashkovskaya O.I."/>
            <person name="Otstavnykh N."/>
            <person name="Zhukova N."/>
            <person name="Guzev K."/>
            <person name="Chausova V."/>
            <person name="Tekutyeva L."/>
            <person name="Mikhailov V."/>
            <person name="Isaeva M."/>
        </authorList>
    </citation>
    <scope>NUCLEOTIDE SEQUENCE [LARGE SCALE GENOMIC DNA]</scope>
    <source>
        <strain evidence="8">KMM 6746</strain>
    </source>
</reference>
<feature type="domain" description="Sulfatase N-terminal" evidence="6">
    <location>
        <begin position="29"/>
        <end position="383"/>
    </location>
</feature>